<gene>
    <name evidence="1" type="ORF">H9867_01595</name>
</gene>
<name>A0A9D1UPD8_9CORY</name>
<accession>A0A9D1UPD8</accession>
<dbReference type="AlphaFoldDB" id="A0A9D1UPD8"/>
<dbReference type="Proteomes" id="UP000824189">
    <property type="component" value="Unassembled WGS sequence"/>
</dbReference>
<organism evidence="1 2">
    <name type="scientific">Candidatus Corynebacterium gallistercoris</name>
    <dbReference type="NCBI Taxonomy" id="2838530"/>
    <lineage>
        <taxon>Bacteria</taxon>
        <taxon>Bacillati</taxon>
        <taxon>Actinomycetota</taxon>
        <taxon>Actinomycetes</taxon>
        <taxon>Mycobacteriales</taxon>
        <taxon>Corynebacteriaceae</taxon>
        <taxon>Corynebacterium</taxon>
    </lineage>
</organism>
<evidence type="ECO:0000313" key="2">
    <source>
        <dbReference type="Proteomes" id="UP000824189"/>
    </source>
</evidence>
<dbReference type="EMBL" id="DXFZ01000021">
    <property type="protein sequence ID" value="HIW95172.1"/>
    <property type="molecule type" value="Genomic_DNA"/>
</dbReference>
<proteinExistence type="predicted"/>
<comment type="caution">
    <text evidence="1">The sequence shown here is derived from an EMBL/GenBank/DDBJ whole genome shotgun (WGS) entry which is preliminary data.</text>
</comment>
<sequence>MKSDSTRLIGNVKISYVSFPTTDGPRPAVRIDADKVVLDNLRVRFPAGPNGVREIWQRSGPGQITTLTGNFHIVVAAMEVTPQIAGIALPVGIPIDASWAPEELGRELKKVGAGLPDAISEQTVMLNGTMETYYISSDRLDNGPGTTIGL</sequence>
<reference evidence="1" key="1">
    <citation type="journal article" date="2021" name="PeerJ">
        <title>Extensive microbial diversity within the chicken gut microbiome revealed by metagenomics and culture.</title>
        <authorList>
            <person name="Gilroy R."/>
            <person name="Ravi A."/>
            <person name="Getino M."/>
            <person name="Pursley I."/>
            <person name="Horton D.L."/>
            <person name="Alikhan N.F."/>
            <person name="Baker D."/>
            <person name="Gharbi K."/>
            <person name="Hall N."/>
            <person name="Watson M."/>
            <person name="Adriaenssens E.M."/>
            <person name="Foster-Nyarko E."/>
            <person name="Jarju S."/>
            <person name="Secka A."/>
            <person name="Antonio M."/>
            <person name="Oren A."/>
            <person name="Chaudhuri R.R."/>
            <person name="La Ragione R."/>
            <person name="Hildebrand F."/>
            <person name="Pallen M.J."/>
        </authorList>
    </citation>
    <scope>NUCLEOTIDE SEQUENCE</scope>
    <source>
        <strain evidence="1">4376</strain>
    </source>
</reference>
<evidence type="ECO:0000313" key="1">
    <source>
        <dbReference type="EMBL" id="HIW95172.1"/>
    </source>
</evidence>
<protein>
    <submittedName>
        <fullName evidence="1">Uncharacterized protein</fullName>
    </submittedName>
</protein>
<reference evidence="1" key="2">
    <citation type="submission" date="2021-04" db="EMBL/GenBank/DDBJ databases">
        <authorList>
            <person name="Gilroy R."/>
        </authorList>
    </citation>
    <scope>NUCLEOTIDE SEQUENCE</scope>
    <source>
        <strain evidence="1">4376</strain>
    </source>
</reference>